<evidence type="ECO:0000313" key="3">
    <source>
        <dbReference type="EnsemblPlants" id="PGSC0003DMT400063698"/>
    </source>
</evidence>
<dbReference type="PaxDb" id="4113-PGSC0003DMT400063698"/>
<sequence length="104" mass="11849">MIDTKREEENDGPVKAREGGLWVVYGVFIAGALVLLVKPNPVLEDDTDDRWKWFKVDPNVKSMNLKKGPLFADWEEIFGKDRATGKFAEGPEDDVEEIERIEAQ</sequence>
<dbReference type="AlphaFoldDB" id="M1CB19"/>
<name>M1CB19_SOLTU</name>
<organism evidence="3 4">
    <name type="scientific">Solanum tuberosum</name>
    <name type="common">Potato</name>
    <dbReference type="NCBI Taxonomy" id="4113"/>
    <lineage>
        <taxon>Eukaryota</taxon>
        <taxon>Viridiplantae</taxon>
        <taxon>Streptophyta</taxon>
        <taxon>Embryophyta</taxon>
        <taxon>Tracheophyta</taxon>
        <taxon>Spermatophyta</taxon>
        <taxon>Magnoliopsida</taxon>
        <taxon>eudicotyledons</taxon>
        <taxon>Gunneridae</taxon>
        <taxon>Pentapetalae</taxon>
        <taxon>asterids</taxon>
        <taxon>lamiids</taxon>
        <taxon>Solanales</taxon>
        <taxon>Solanaceae</taxon>
        <taxon>Solanoideae</taxon>
        <taxon>Solaneae</taxon>
        <taxon>Solanum</taxon>
    </lineage>
</organism>
<reference evidence="4" key="1">
    <citation type="journal article" date="2011" name="Nature">
        <title>Genome sequence and analysis of the tuber crop potato.</title>
        <authorList>
            <consortium name="The Potato Genome Sequencing Consortium"/>
        </authorList>
    </citation>
    <scope>NUCLEOTIDE SEQUENCE [LARGE SCALE GENOMIC DNA]</scope>
    <source>
        <strain evidence="4">cv. DM1-3 516 R44</strain>
    </source>
</reference>
<dbReference type="EnsemblPlants" id="PGSC0003DMT400063698">
    <property type="protein sequence ID" value="PGSC0003DMT400063698"/>
    <property type="gene ID" value="PGSC0003DMG400024758"/>
</dbReference>
<evidence type="ECO:0000256" key="1">
    <source>
        <dbReference type="SAM" id="MobiDB-lite"/>
    </source>
</evidence>
<proteinExistence type="predicted"/>
<dbReference type="Gramene" id="PGSC0003DMT400063698">
    <property type="protein sequence ID" value="PGSC0003DMT400063698"/>
    <property type="gene ID" value="PGSC0003DMG400024758"/>
</dbReference>
<dbReference type="InParanoid" id="M1CB19"/>
<feature type="region of interest" description="Disordered" evidence="1">
    <location>
        <begin position="85"/>
        <end position="104"/>
    </location>
</feature>
<keyword evidence="2" id="KW-0812">Transmembrane</keyword>
<evidence type="ECO:0000256" key="2">
    <source>
        <dbReference type="SAM" id="Phobius"/>
    </source>
</evidence>
<dbReference type="HOGENOM" id="CLU_2254911_0_0_1"/>
<feature type="transmembrane region" description="Helical" evidence="2">
    <location>
        <begin position="20"/>
        <end position="37"/>
    </location>
</feature>
<accession>M1CB19</accession>
<dbReference type="Proteomes" id="UP000011115">
    <property type="component" value="Unassembled WGS sequence"/>
</dbReference>
<dbReference type="ExpressionAtlas" id="M1CB19">
    <property type="expression patterns" value="baseline"/>
</dbReference>
<keyword evidence="2" id="KW-1133">Transmembrane helix</keyword>
<keyword evidence="2" id="KW-0472">Membrane</keyword>
<protein>
    <submittedName>
        <fullName evidence="3">RNase H family protein</fullName>
    </submittedName>
</protein>
<keyword evidence="4" id="KW-1185">Reference proteome</keyword>
<reference evidence="3" key="2">
    <citation type="submission" date="2015-06" db="UniProtKB">
        <authorList>
            <consortium name="EnsemblPlants"/>
        </authorList>
    </citation>
    <scope>IDENTIFICATION</scope>
    <source>
        <strain evidence="3">DM1-3 516 R44</strain>
    </source>
</reference>
<evidence type="ECO:0000313" key="4">
    <source>
        <dbReference type="Proteomes" id="UP000011115"/>
    </source>
</evidence>